<protein>
    <submittedName>
        <fullName evidence="2">Uncharacterized protein</fullName>
    </submittedName>
</protein>
<evidence type="ECO:0000256" key="1">
    <source>
        <dbReference type="SAM" id="MobiDB-lite"/>
    </source>
</evidence>
<dbReference type="GeneID" id="36407166"/>
<feature type="compositionally biased region" description="Low complexity" evidence="1">
    <location>
        <begin position="129"/>
        <end position="149"/>
    </location>
</feature>
<keyword evidence="3" id="KW-1185">Reference proteome</keyword>
<dbReference type="AlphaFoldDB" id="A0A0P1AKJ7"/>
<feature type="compositionally biased region" description="Basic and acidic residues" evidence="1">
    <location>
        <begin position="101"/>
        <end position="118"/>
    </location>
</feature>
<accession>A0A0P1AKJ7</accession>
<sequence length="301" mass="33391">MSTLTSADLHVKRSSTRLHAPPGGVSSLSFGCGGLGATEPNEVSNKYECGSSQRFPGQHISPTVNFNSLSDYWNQSNDNSPQQHRHLEESHNQQQHQFETSYKDKSDNNNHCKSKDDNPDVFQIARPPSSKLSSCSSIRSISSSESWGSQPPLTSSKRDQNWERKRRIWLMHRKSNNNGDRPTSSFISNNDLCGEVCDDSINPSSPLSKLVQQHELQQQQQQLLTPYTDNQRLDSSRTSRSSSGTTYLKDYQSHPHHLNQQKGKIGNPAGGFGFATAPSTASSTKSGRRQPPGGQCQWSFG</sequence>
<dbReference type="RefSeq" id="XP_024578154.1">
    <property type="nucleotide sequence ID" value="XM_024727593.1"/>
</dbReference>
<dbReference type="Proteomes" id="UP000054928">
    <property type="component" value="Unassembled WGS sequence"/>
</dbReference>
<feature type="compositionally biased region" description="Low complexity" evidence="1">
    <location>
        <begin position="210"/>
        <end position="224"/>
    </location>
</feature>
<dbReference type="OMA" id="WERKRRI"/>
<proteinExistence type="predicted"/>
<dbReference type="EMBL" id="CCYD01000610">
    <property type="protein sequence ID" value="CEG41785.1"/>
    <property type="molecule type" value="Genomic_DNA"/>
</dbReference>
<evidence type="ECO:0000313" key="2">
    <source>
        <dbReference type="EMBL" id="CEG41785.1"/>
    </source>
</evidence>
<dbReference type="STRING" id="4781.A0A0P1AKJ7"/>
<name>A0A0P1AKJ7_PLAHL</name>
<feature type="region of interest" description="Disordered" evidence="1">
    <location>
        <begin position="66"/>
        <end position="160"/>
    </location>
</feature>
<feature type="region of interest" description="Disordered" evidence="1">
    <location>
        <begin position="1"/>
        <end position="25"/>
    </location>
</feature>
<dbReference type="OrthoDB" id="78306at2759"/>
<organism evidence="2 3">
    <name type="scientific">Plasmopara halstedii</name>
    <name type="common">Downy mildew of sunflower</name>
    <dbReference type="NCBI Taxonomy" id="4781"/>
    <lineage>
        <taxon>Eukaryota</taxon>
        <taxon>Sar</taxon>
        <taxon>Stramenopiles</taxon>
        <taxon>Oomycota</taxon>
        <taxon>Peronosporomycetes</taxon>
        <taxon>Peronosporales</taxon>
        <taxon>Peronosporaceae</taxon>
        <taxon>Plasmopara</taxon>
    </lineage>
</organism>
<feature type="region of interest" description="Disordered" evidence="1">
    <location>
        <begin position="204"/>
        <end position="301"/>
    </location>
</feature>
<reference evidence="3" key="1">
    <citation type="submission" date="2014-09" db="EMBL/GenBank/DDBJ databases">
        <authorList>
            <person name="Sharma Rahul"/>
            <person name="Thines Marco"/>
        </authorList>
    </citation>
    <scope>NUCLEOTIDE SEQUENCE [LARGE SCALE GENOMIC DNA]</scope>
</reference>
<evidence type="ECO:0000313" key="3">
    <source>
        <dbReference type="Proteomes" id="UP000054928"/>
    </source>
</evidence>
<feature type="compositionally biased region" description="Polar residues" evidence="1">
    <location>
        <begin position="66"/>
        <end position="82"/>
    </location>
</feature>
<feature type="compositionally biased region" description="Low complexity" evidence="1">
    <location>
        <begin position="275"/>
        <end position="284"/>
    </location>
</feature>